<evidence type="ECO:0000256" key="1">
    <source>
        <dbReference type="PROSITE-ProRule" id="PRU00339"/>
    </source>
</evidence>
<name>A0AAP2DSG5_9BACT</name>
<dbReference type="Gene3D" id="1.25.40.10">
    <property type="entry name" value="Tetratricopeptide repeat domain"/>
    <property type="match status" value="3"/>
</dbReference>
<dbReference type="GO" id="GO:0005737">
    <property type="term" value="C:cytoplasm"/>
    <property type="evidence" value="ECO:0007669"/>
    <property type="project" value="UniProtKB-ARBA"/>
</dbReference>
<proteinExistence type="predicted"/>
<evidence type="ECO:0000313" key="3">
    <source>
        <dbReference type="Proteomes" id="UP001319200"/>
    </source>
</evidence>
<feature type="repeat" description="TPR" evidence="1">
    <location>
        <begin position="479"/>
        <end position="512"/>
    </location>
</feature>
<dbReference type="Proteomes" id="UP001319200">
    <property type="component" value="Unassembled WGS sequence"/>
</dbReference>
<evidence type="ECO:0000313" key="2">
    <source>
        <dbReference type="EMBL" id="MBT1700367.1"/>
    </source>
</evidence>
<dbReference type="InterPro" id="IPR036388">
    <property type="entry name" value="WH-like_DNA-bd_sf"/>
</dbReference>
<dbReference type="Pfam" id="PF13432">
    <property type="entry name" value="TPR_16"/>
    <property type="match status" value="2"/>
</dbReference>
<gene>
    <name evidence="2" type="ORF">KK083_26000</name>
</gene>
<dbReference type="PANTHER" id="PTHR12558:SF13">
    <property type="entry name" value="CELL DIVISION CYCLE PROTEIN 27 HOMOLOG"/>
    <property type="match status" value="1"/>
</dbReference>
<feature type="repeat" description="TPR" evidence="1">
    <location>
        <begin position="683"/>
        <end position="716"/>
    </location>
</feature>
<dbReference type="InterPro" id="IPR036390">
    <property type="entry name" value="WH_DNA-bd_sf"/>
</dbReference>
<dbReference type="GO" id="GO:0012505">
    <property type="term" value="C:endomembrane system"/>
    <property type="evidence" value="ECO:0007669"/>
    <property type="project" value="UniProtKB-ARBA"/>
</dbReference>
<dbReference type="EMBL" id="JAHESF010000039">
    <property type="protein sequence ID" value="MBT1700367.1"/>
    <property type="molecule type" value="Genomic_DNA"/>
</dbReference>
<dbReference type="InterPro" id="IPR019734">
    <property type="entry name" value="TPR_rpt"/>
</dbReference>
<accession>A0AAP2DSG5</accession>
<protein>
    <submittedName>
        <fullName evidence="2">Tetratricopeptide repeat protein</fullName>
    </submittedName>
</protein>
<feature type="repeat" description="TPR" evidence="1">
    <location>
        <begin position="548"/>
        <end position="581"/>
    </location>
</feature>
<dbReference type="InterPro" id="IPR011990">
    <property type="entry name" value="TPR-like_helical_dom_sf"/>
</dbReference>
<dbReference type="InterPro" id="IPR027417">
    <property type="entry name" value="P-loop_NTPase"/>
</dbReference>
<keyword evidence="3" id="KW-1185">Reference proteome</keyword>
<dbReference type="AlphaFoldDB" id="A0AAP2DSG5"/>
<dbReference type="Gene3D" id="3.40.50.300">
    <property type="entry name" value="P-loop containing nucleotide triphosphate hydrolases"/>
    <property type="match status" value="1"/>
</dbReference>
<feature type="repeat" description="TPR" evidence="1">
    <location>
        <begin position="582"/>
        <end position="615"/>
    </location>
</feature>
<dbReference type="SUPFAM" id="SSF48452">
    <property type="entry name" value="TPR-like"/>
    <property type="match status" value="2"/>
</dbReference>
<dbReference type="InterPro" id="IPR015374">
    <property type="entry name" value="ChAPs"/>
</dbReference>
<organism evidence="2 3">
    <name type="scientific">Chryseosolibacter histidini</name>
    <dbReference type="NCBI Taxonomy" id="2782349"/>
    <lineage>
        <taxon>Bacteria</taxon>
        <taxon>Pseudomonadati</taxon>
        <taxon>Bacteroidota</taxon>
        <taxon>Cytophagia</taxon>
        <taxon>Cytophagales</taxon>
        <taxon>Chryseotaleaceae</taxon>
        <taxon>Chryseosolibacter</taxon>
    </lineage>
</organism>
<dbReference type="Gene3D" id="1.10.10.10">
    <property type="entry name" value="Winged helix-like DNA-binding domain superfamily/Winged helix DNA-binding domain"/>
    <property type="match status" value="1"/>
</dbReference>
<dbReference type="PROSITE" id="PS50005">
    <property type="entry name" value="TPR"/>
    <property type="match status" value="5"/>
</dbReference>
<dbReference type="PANTHER" id="PTHR12558">
    <property type="entry name" value="CELL DIVISION CYCLE 16,23,27"/>
    <property type="match status" value="1"/>
</dbReference>
<dbReference type="SUPFAM" id="SSF52540">
    <property type="entry name" value="P-loop containing nucleoside triphosphate hydrolases"/>
    <property type="match status" value="1"/>
</dbReference>
<sequence length="939" mass="108760">MVEAEQGVNNGIGTFLTFGAKSVDPQILEQLLIGRKEVVGLLFNNINQIVESGSNTNIILIGKRGSGKTHILRVLFHRIQPFVQDRELVVAYFAEEEYGIDSYLDFLVRIINAFKRWYDDDAVFLEGELEKIRETPASRQEDLAELVIVDYIKDKPLLILTENFDATLSAIQKAGQDKLRAFLFRHNRISFIATSQSLIPDLRVEDKPFYNYFLPIELKTLSYKESVALLKQLASVEDRRDLLKHLESKGRSQVRAIHELVKGNHRLLVTFYEFLKADSLAELSTIFIKTMNDLKPYFETFVRYLPPQQQKIIHYLALCKVPKRGTDIGKNCFISDKSISKQLSELQRRRLIEGIPDPASKRDKLYDISEPLLRIAIEVGEQKQGITSLFIDFLALYYSHDELYEQRGKFENLYMQERVPLLKEKYRFEIEAREKALRIKMQYFTDTDTPTLEQAKTLFDKKDFMGVIALLENVKGKDVKVLVNLGKSYLMIDDFKTALTCLTEAFKLAPDFNQSLSIPIGFCYAKVKDHSLAVQWLEKAVTENPRSTLAWIHLGISYSELQEYEKSIQCLQRSIELDRTNIKSWSELGVAYLLSDQNENAVAAFQEANKLDPNDEFVTYCLALSYFENEQHENSISMYMKLSDWKKDNDVLLDIAHSYYYLKELNVSIDYAQIALKKDRKNLEALRLLGALYSELNDYVKSRKYYLKVLEIEPENFWAVLNLGISHMSLEKYDDAKVCFYRAAEINSSDKHPWLNLGSMYQYLEQYDDAIACYNEVLKRQPDDTDALFNLGFIYALTNNLEAARSIFTGLIPTNIKDAMQGILIFLDEDLPFMKALYSQHAALSGASAYDAISEIVTSYLKEDDVELARIIYLQKIIKDVFGSPDKLTFAYKFLEVYKEYVYDKDEHAIYKLPREQREFFVREILKRRDRIEGTSLKP</sequence>
<keyword evidence="1" id="KW-0802">TPR repeat</keyword>
<dbReference type="Pfam" id="PF13181">
    <property type="entry name" value="TPR_8"/>
    <property type="match status" value="1"/>
</dbReference>
<comment type="caution">
    <text evidence="2">The sequence shown here is derived from an EMBL/GenBank/DDBJ whole genome shotgun (WGS) entry which is preliminary data.</text>
</comment>
<dbReference type="RefSeq" id="WP_254168946.1">
    <property type="nucleotide sequence ID" value="NZ_JAHESF010000039.1"/>
</dbReference>
<feature type="repeat" description="TPR" evidence="1">
    <location>
        <begin position="751"/>
        <end position="784"/>
    </location>
</feature>
<dbReference type="Pfam" id="PF09295">
    <property type="entry name" value="ChAPs"/>
    <property type="match status" value="1"/>
</dbReference>
<reference evidence="2 3" key="1">
    <citation type="submission" date="2021-05" db="EMBL/GenBank/DDBJ databases">
        <title>A Polyphasic approach of four new species of the genus Ohtaekwangia: Ohtaekwangia histidinii sp. nov., Ohtaekwangia cretensis sp. nov., Ohtaekwangia indiensis sp. nov., Ohtaekwangia reichenbachii sp. nov. from diverse environment.</title>
        <authorList>
            <person name="Octaviana S."/>
        </authorList>
    </citation>
    <scope>NUCLEOTIDE SEQUENCE [LARGE SCALE GENOMIC DNA]</scope>
    <source>
        <strain evidence="2 3">PWU4</strain>
    </source>
</reference>
<dbReference type="GO" id="GO:0016192">
    <property type="term" value="P:vesicle-mediated transport"/>
    <property type="evidence" value="ECO:0007669"/>
    <property type="project" value="UniProtKB-ARBA"/>
</dbReference>
<dbReference type="SMART" id="SM00028">
    <property type="entry name" value="TPR"/>
    <property type="match status" value="9"/>
</dbReference>
<dbReference type="GO" id="GO:0032991">
    <property type="term" value="C:protein-containing complex"/>
    <property type="evidence" value="ECO:0007669"/>
    <property type="project" value="UniProtKB-ARBA"/>
</dbReference>
<dbReference type="SUPFAM" id="SSF46785">
    <property type="entry name" value="Winged helix' DNA-binding domain"/>
    <property type="match status" value="1"/>
</dbReference>